<keyword evidence="2" id="KW-0472">Membrane</keyword>
<reference evidence="3 4" key="1">
    <citation type="submission" date="2023-07" db="EMBL/GenBank/DDBJ databases">
        <title>Sorghum-associated microbial communities from plants grown in Nebraska, USA.</title>
        <authorList>
            <person name="Schachtman D."/>
        </authorList>
    </citation>
    <scope>NUCLEOTIDE SEQUENCE [LARGE SCALE GENOMIC DNA]</scope>
    <source>
        <strain evidence="3 4">CC523</strain>
    </source>
</reference>
<feature type="transmembrane region" description="Helical" evidence="2">
    <location>
        <begin position="317"/>
        <end position="338"/>
    </location>
</feature>
<dbReference type="Proteomes" id="UP001244563">
    <property type="component" value="Unassembled WGS sequence"/>
</dbReference>
<protein>
    <recommendedName>
        <fullName evidence="5">Bacteriophage tail tape measure N-terminal domain-containing protein</fullName>
    </recommendedName>
</protein>
<evidence type="ECO:0000313" key="4">
    <source>
        <dbReference type="Proteomes" id="UP001244563"/>
    </source>
</evidence>
<accession>A0ABT9TFM1</accession>
<evidence type="ECO:0000256" key="2">
    <source>
        <dbReference type="SAM" id="Phobius"/>
    </source>
</evidence>
<gene>
    <name evidence="3" type="ORF">J2T10_000060</name>
</gene>
<dbReference type="RefSeq" id="WP_306876526.1">
    <property type="nucleotide sequence ID" value="NZ_JAUSSW010000001.1"/>
</dbReference>
<name>A0ABT9TFM1_PAENI</name>
<keyword evidence="2" id="KW-0812">Transmembrane</keyword>
<feature type="transmembrane region" description="Helical" evidence="2">
    <location>
        <begin position="350"/>
        <end position="373"/>
    </location>
</feature>
<feature type="transmembrane region" description="Helical" evidence="2">
    <location>
        <begin position="385"/>
        <end position="407"/>
    </location>
</feature>
<keyword evidence="2" id="KW-1133">Transmembrane helix</keyword>
<proteinExistence type="predicted"/>
<sequence length="859" mass="89343">MSESTNVGTIVGKLKIDSSDWNRELAQAETKAHSLGRANPKIRIETTGTKQAVAELAAVEVAENRITASSAALARMREQSRAVIIGQALAEKESIKPKMDFTEWTQRSTEATKSDTGAKEKNADSNRKVDNTAKQAGGSIHLLYSALAMLAPAAVPIAGVAVAGAAALGALGVAGVLAVVGINEEMKKGSPLGNQYAAGVEQIKDQFKGLAATSAEGTLSGFNRSANTLNTYMPSLNRQMGDFSRVTGNVAANGLTGMLGMFTTLDPVMRGFAGYLGDLSARFATIGQSNGLRSFGDYALAVMPQVMATIEALVRGAGNLIAALAPLGSVGLTTLKVIGDILDGIPTEVLTLLVSGALGAYAAFATWSALIPIIQSFGLMLNMSLGPIGLVVAGVGALIGVMVGSAASTKDATAATMGYTAALQRDNGIIAENVRSHTAEQIAKSNAADSAKKLGISLETLTQAALGNKDAQNQVNKVLDDYDRAAKDSKSVTEEMGGVNVAQMRINKDVQASVKSVREEIGNQNSALNEAVEFERRFNEAKGQTGTTLDAQNSKLSVLAGMYGTNVASLASAQEAERKTADQLAATTLQMQLQNDAGGLLKMQLDELSGKTQSFEVAQNAFEKQLISSTQSLLANGGALDGNSVAAVDNRGNLLQLIQAAQRSSEAFGTMTGSSDQARAKLIEQRNAIIENSVANGMNRDAVTRYIDAVMKIPATSPVTEVKVNTAMAEAALQALTARRTVQIDAIVNRSEMPDLNGEVSGSGRMGTYARGGMVNYLATGGFPQFKPVGTDTVPAMLTPGEIVIKKSSVDSIGAGKLLHANETGRLPEGGNTFIINDTSGNPTATAYTTARVLAARAV</sequence>
<feature type="compositionally biased region" description="Basic and acidic residues" evidence="1">
    <location>
        <begin position="110"/>
        <end position="131"/>
    </location>
</feature>
<organism evidence="3 4">
    <name type="scientific">Paenarthrobacter nicotinovorans</name>
    <name type="common">Arthrobacter nicotinovorans</name>
    <dbReference type="NCBI Taxonomy" id="29320"/>
    <lineage>
        <taxon>Bacteria</taxon>
        <taxon>Bacillati</taxon>
        <taxon>Actinomycetota</taxon>
        <taxon>Actinomycetes</taxon>
        <taxon>Micrococcales</taxon>
        <taxon>Micrococcaceae</taxon>
        <taxon>Paenarthrobacter</taxon>
    </lineage>
</organism>
<evidence type="ECO:0000256" key="1">
    <source>
        <dbReference type="SAM" id="MobiDB-lite"/>
    </source>
</evidence>
<feature type="transmembrane region" description="Helical" evidence="2">
    <location>
        <begin position="161"/>
        <end position="182"/>
    </location>
</feature>
<feature type="transmembrane region" description="Helical" evidence="2">
    <location>
        <begin position="136"/>
        <end position="155"/>
    </location>
</feature>
<feature type="region of interest" description="Disordered" evidence="1">
    <location>
        <begin position="103"/>
        <end position="132"/>
    </location>
</feature>
<keyword evidence="4" id="KW-1185">Reference proteome</keyword>
<dbReference type="EMBL" id="JAUSSW010000001">
    <property type="protein sequence ID" value="MDQ0100441.1"/>
    <property type="molecule type" value="Genomic_DNA"/>
</dbReference>
<comment type="caution">
    <text evidence="3">The sequence shown here is derived from an EMBL/GenBank/DDBJ whole genome shotgun (WGS) entry which is preliminary data.</text>
</comment>
<evidence type="ECO:0000313" key="3">
    <source>
        <dbReference type="EMBL" id="MDQ0100441.1"/>
    </source>
</evidence>
<evidence type="ECO:0008006" key="5">
    <source>
        <dbReference type="Google" id="ProtNLM"/>
    </source>
</evidence>